<dbReference type="Pfam" id="PF04892">
    <property type="entry name" value="VanZ"/>
    <property type="match status" value="1"/>
</dbReference>
<protein>
    <submittedName>
        <fullName evidence="3">VanZ family protein</fullName>
    </submittedName>
</protein>
<keyword evidence="4" id="KW-1185">Reference proteome</keyword>
<evidence type="ECO:0000259" key="2">
    <source>
        <dbReference type="Pfam" id="PF04892"/>
    </source>
</evidence>
<feature type="domain" description="VanZ-like" evidence="2">
    <location>
        <begin position="13"/>
        <end position="124"/>
    </location>
</feature>
<organism evidence="3 4">
    <name type="scientific">Planococcus maitriensis</name>
    <dbReference type="NCBI Taxonomy" id="221799"/>
    <lineage>
        <taxon>Bacteria</taxon>
        <taxon>Bacillati</taxon>
        <taxon>Bacillota</taxon>
        <taxon>Bacilli</taxon>
        <taxon>Bacillales</taxon>
        <taxon>Caryophanaceae</taxon>
        <taxon>Planococcus</taxon>
    </lineage>
</organism>
<comment type="caution">
    <text evidence="3">The sequence shown here is derived from an EMBL/GenBank/DDBJ whole genome shotgun (WGS) entry which is preliminary data.</text>
</comment>
<dbReference type="EMBL" id="QLZQ01000001">
    <property type="protein sequence ID" value="RAZ69649.1"/>
    <property type="molecule type" value="Genomic_DNA"/>
</dbReference>
<keyword evidence="1" id="KW-0812">Transmembrane</keyword>
<evidence type="ECO:0000256" key="1">
    <source>
        <dbReference type="SAM" id="Phobius"/>
    </source>
</evidence>
<evidence type="ECO:0000313" key="3">
    <source>
        <dbReference type="EMBL" id="RAZ69649.1"/>
    </source>
</evidence>
<gene>
    <name evidence="3" type="ORF">DP119_03050</name>
</gene>
<reference evidence="3 4" key="1">
    <citation type="submission" date="2018-06" db="EMBL/GenBank/DDBJ databases">
        <title>The draft genome sequences of strains SCU63 and S1.</title>
        <authorList>
            <person name="Gan L."/>
        </authorList>
    </citation>
    <scope>NUCLEOTIDE SEQUENCE [LARGE SCALE GENOMIC DNA]</scope>
    <source>
        <strain evidence="3 4">S1</strain>
    </source>
</reference>
<keyword evidence="1" id="KW-0472">Membrane</keyword>
<feature type="transmembrane region" description="Helical" evidence="1">
    <location>
        <begin position="55"/>
        <end position="76"/>
    </location>
</feature>
<dbReference type="Proteomes" id="UP000251869">
    <property type="component" value="Unassembled WGS sequence"/>
</dbReference>
<feature type="transmembrane region" description="Helical" evidence="1">
    <location>
        <begin position="85"/>
        <end position="104"/>
    </location>
</feature>
<evidence type="ECO:0000313" key="4">
    <source>
        <dbReference type="Proteomes" id="UP000251869"/>
    </source>
</evidence>
<sequence length="157" mass="17870">MKAKYTPALLWALCILIATNNYNFTALFVSDIDFNFRLFPDLSDLLITSDIHLDSRLYVFQKTGHALSFGILYLLMNQAIKEHRVAIVLCSLFALFTEFLQLFFERSGRLSDVVIDIAGIYAAHRLSEYVKAHGGIVPAFFAAIQKIFHALKDDRPH</sequence>
<keyword evidence="1" id="KW-1133">Transmembrane helix</keyword>
<name>A0A365KA52_9BACL</name>
<dbReference type="InterPro" id="IPR006976">
    <property type="entry name" value="VanZ-like"/>
</dbReference>
<proteinExistence type="predicted"/>
<dbReference type="OrthoDB" id="2659829at2"/>
<dbReference type="AlphaFoldDB" id="A0A365KA52"/>
<dbReference type="NCBIfam" id="NF037970">
    <property type="entry name" value="vanZ_1"/>
    <property type="match status" value="1"/>
</dbReference>
<dbReference type="RefSeq" id="WP_112230721.1">
    <property type="nucleotide sequence ID" value="NZ_QLZQ01000001.1"/>
</dbReference>
<accession>A0A365KA52</accession>